<feature type="signal peptide" evidence="1">
    <location>
        <begin position="1"/>
        <end position="17"/>
    </location>
</feature>
<keyword evidence="4" id="KW-1185">Reference proteome</keyword>
<dbReference type="RefSeq" id="WP_308951056.1">
    <property type="nucleotide sequence ID" value="NZ_JARXHW010000031.1"/>
</dbReference>
<dbReference type="SUPFAM" id="SSF51126">
    <property type="entry name" value="Pectin lyase-like"/>
    <property type="match status" value="1"/>
</dbReference>
<name>A0ABU1AZR9_9BACT</name>
<comment type="caution">
    <text evidence="3">The sequence shown here is derived from an EMBL/GenBank/DDBJ whole genome shotgun (WGS) entry which is preliminary data.</text>
</comment>
<evidence type="ECO:0000313" key="3">
    <source>
        <dbReference type="EMBL" id="MDQ8208462.1"/>
    </source>
</evidence>
<evidence type="ECO:0000256" key="1">
    <source>
        <dbReference type="SAM" id="SignalP"/>
    </source>
</evidence>
<dbReference type="InterPro" id="IPR039448">
    <property type="entry name" value="Beta_helix"/>
</dbReference>
<evidence type="ECO:0000259" key="2">
    <source>
        <dbReference type="Pfam" id="PF13229"/>
    </source>
</evidence>
<keyword evidence="1" id="KW-0732">Signal</keyword>
<sequence length="947" mass="104521">MAFIIAALFSLAVQLPAQLGASELVRNGDFSKWSEGSAAGWKLASSGKASIHYDVNEKPEGAKGSLRIDIEGSGAGEGQVVASKFKVQPNSILFLEGWMKAQKGFIQIKLYKGGKEYQRISVNSGQRGEWTKLEKELDVGDADALAVLLRYNQGSGYVGKSLWFADISVIPAAERIRSAPTIAKLEGVATFSSIGIYADIIGDMSQFTKGYSVFRKKGEQEWRASLPMQWQDKTKQLRSSLLNLEEDTEYEIKTWMEDPNLTEKMEPAFMTVKTWSSEVPIARTVYLPAGEITEPLLITESGSAEGWVRYTGDPSGTTVLNVGMNGANAVKFEAVHHVILDNLTIRGGVKDAVTLRSSTDVRIMRCDISEWGRPGELLPSTNPKWGRGPFYLDENGERINLEGGVRIGRYSSRIVVEDCYIHNPRGRATSWKNGHPLGPTSIILFNSDGNLVIRNNSLIGGEEHRFNDTIEGAYNNYITGGPHRDTDFDGNTMFFSNDDGVELDGGQMNVRFFNNWIQSSYCGVSTAPTILGPSYIYNNLIVLEGEERGQTNFAFKVGGNKVEEPGINYFFHNTIFSNSMALRGGNWGKGPTPLFTRNNLFASGVLLWPQKSKADFDYDMARPNSIDPPLPEWQQNGVTGLESFRDRAAGDYRLSDGSLAIDRALALPMISEEYQGSAPDIGAFQVGASPLFPVREDSVSALPMQLQIEKTLATSNEKADTLYITAPSSTGKRWRILSDEAWLQFSPSNGPCDGKVHEVTVSLKPDFKREGLRQGSITVRTDFGYNRTSFVKAKVRLADPGIQMFVAADLEQRGMTVVESDPNAPVVPYLAAPATRAASSEAYIKFDFEIEEAGVYYLHGLMSVPGPGSPGHDSCFVQVDDGEPGYWDFPVTAPGRWEWMINSIQRKEYPRKMQLSAGKHTIYIRGRESLTRFAKFAVSRSSLPPQD</sequence>
<dbReference type="InterPro" id="IPR006626">
    <property type="entry name" value="PbH1"/>
</dbReference>
<feature type="domain" description="Right handed beta helix" evidence="2">
    <location>
        <begin position="332"/>
        <end position="525"/>
    </location>
</feature>
<gene>
    <name evidence="3" type="ORF">QEH52_13140</name>
</gene>
<accession>A0ABU1AZR9</accession>
<feature type="chain" id="PRO_5047218472" evidence="1">
    <location>
        <begin position="18"/>
        <end position="947"/>
    </location>
</feature>
<organism evidence="3 4">
    <name type="scientific">Thalassobacterium maritimum</name>
    <dbReference type="NCBI Taxonomy" id="3041265"/>
    <lineage>
        <taxon>Bacteria</taxon>
        <taxon>Pseudomonadati</taxon>
        <taxon>Verrucomicrobiota</taxon>
        <taxon>Opitutia</taxon>
        <taxon>Puniceicoccales</taxon>
        <taxon>Coraliomargaritaceae</taxon>
        <taxon>Thalassobacterium</taxon>
    </lineage>
</organism>
<dbReference type="Pfam" id="PF13229">
    <property type="entry name" value="Beta_helix"/>
    <property type="match status" value="1"/>
</dbReference>
<dbReference type="Gene3D" id="2.160.20.10">
    <property type="entry name" value="Single-stranded right-handed beta-helix, Pectin lyase-like"/>
    <property type="match status" value="1"/>
</dbReference>
<dbReference type="Proteomes" id="UP001225316">
    <property type="component" value="Unassembled WGS sequence"/>
</dbReference>
<reference evidence="3 4" key="1">
    <citation type="submission" date="2023-04" db="EMBL/GenBank/DDBJ databases">
        <title>A novel bacteria isolated from coastal sediment.</title>
        <authorList>
            <person name="Liu X.-J."/>
            <person name="Du Z.-J."/>
        </authorList>
    </citation>
    <scope>NUCLEOTIDE SEQUENCE [LARGE SCALE GENOMIC DNA]</scope>
    <source>
        <strain evidence="3 4">SDUM461003</strain>
    </source>
</reference>
<protein>
    <submittedName>
        <fullName evidence="3">Right-handed parallel beta-helix repeat-containing protein</fullName>
    </submittedName>
</protein>
<dbReference type="EMBL" id="JARXHW010000031">
    <property type="protein sequence ID" value="MDQ8208462.1"/>
    <property type="molecule type" value="Genomic_DNA"/>
</dbReference>
<evidence type="ECO:0000313" key="4">
    <source>
        <dbReference type="Proteomes" id="UP001225316"/>
    </source>
</evidence>
<dbReference type="InterPro" id="IPR011050">
    <property type="entry name" value="Pectin_lyase_fold/virulence"/>
</dbReference>
<dbReference type="SMART" id="SM00710">
    <property type="entry name" value="PbH1"/>
    <property type="match status" value="5"/>
</dbReference>
<dbReference type="InterPro" id="IPR012334">
    <property type="entry name" value="Pectin_lyas_fold"/>
</dbReference>
<dbReference type="Gene3D" id="2.60.120.260">
    <property type="entry name" value="Galactose-binding domain-like"/>
    <property type="match status" value="2"/>
</dbReference>
<proteinExistence type="predicted"/>